<protein>
    <recommendedName>
        <fullName evidence="1">Glyoxalase-like domain-containing protein</fullName>
    </recommendedName>
</protein>
<reference evidence="2 3" key="1">
    <citation type="submission" date="2016-03" db="EMBL/GenBank/DDBJ databases">
        <authorList>
            <person name="Ploux O."/>
        </authorList>
    </citation>
    <scope>NUCLEOTIDE SEQUENCE [LARGE SCALE GENOMIC DNA]</scope>
    <source>
        <strain evidence="2 3">UAMH 11012</strain>
    </source>
</reference>
<dbReference type="Gene3D" id="3.10.180.10">
    <property type="entry name" value="2,3-Dihydroxybiphenyl 1,2-Dioxygenase, domain 1"/>
    <property type="match status" value="1"/>
</dbReference>
<dbReference type="PANTHER" id="PTHR40265">
    <property type="entry name" value="BLL2707 PROTEIN"/>
    <property type="match status" value="1"/>
</dbReference>
<proteinExistence type="predicted"/>
<sequence>MLSLDHIIVLIPYSSLQDLPKWITDNFTLSPGGRHADCKTENKLICFRDGSYIELISFVNDDPKNREGHWWGGKKFGIIDFAFTDSTGDATIQYSELTKRLEELKAKDSSVTVDYAEPVAGGRKRPDEVDVKWKVTFPDLTPGYQRGELPFFCHDDTPRSVRVPVEEKNVSHPSGAYGIKELNIYLADSKFSTLVKGYPAILGIENKGEDPSKLGMFCLGRLHKVDGTTDPIFKVQIPLEERQIKATEERNGSFIGDLVIACHGPGKGKGKGAQRIDGGDGGIGGVFLDSGK</sequence>
<dbReference type="EMBL" id="FJOG01000002">
    <property type="protein sequence ID" value="CZR52071.1"/>
    <property type="molecule type" value="Genomic_DNA"/>
</dbReference>
<dbReference type="AlphaFoldDB" id="A0A1L7WH12"/>
<dbReference type="Proteomes" id="UP000184330">
    <property type="component" value="Unassembled WGS sequence"/>
</dbReference>
<dbReference type="InterPro" id="IPR025870">
    <property type="entry name" value="Glyoxalase-like_dom"/>
</dbReference>
<feature type="domain" description="Glyoxalase-like" evidence="1">
    <location>
        <begin position="4"/>
        <end position="189"/>
    </location>
</feature>
<dbReference type="InterPro" id="IPR029068">
    <property type="entry name" value="Glyas_Bleomycin-R_OHBP_Dase"/>
</dbReference>
<organism evidence="2 3">
    <name type="scientific">Phialocephala subalpina</name>
    <dbReference type="NCBI Taxonomy" id="576137"/>
    <lineage>
        <taxon>Eukaryota</taxon>
        <taxon>Fungi</taxon>
        <taxon>Dikarya</taxon>
        <taxon>Ascomycota</taxon>
        <taxon>Pezizomycotina</taxon>
        <taxon>Leotiomycetes</taxon>
        <taxon>Helotiales</taxon>
        <taxon>Mollisiaceae</taxon>
        <taxon>Phialocephala</taxon>
        <taxon>Phialocephala fortinii species complex</taxon>
    </lineage>
</organism>
<accession>A0A1L7WH12</accession>
<name>A0A1L7WH12_9HELO</name>
<dbReference type="PANTHER" id="PTHR40265:SF1">
    <property type="entry name" value="GLYOXALASE-LIKE DOMAIN-CONTAINING PROTEIN"/>
    <property type="match status" value="1"/>
</dbReference>
<evidence type="ECO:0000313" key="3">
    <source>
        <dbReference type="Proteomes" id="UP000184330"/>
    </source>
</evidence>
<evidence type="ECO:0000259" key="1">
    <source>
        <dbReference type="Pfam" id="PF13468"/>
    </source>
</evidence>
<gene>
    <name evidence="2" type="ORF">PAC_01948</name>
</gene>
<keyword evidence="3" id="KW-1185">Reference proteome</keyword>
<dbReference type="Pfam" id="PF13468">
    <property type="entry name" value="Glyoxalase_3"/>
    <property type="match status" value="1"/>
</dbReference>
<dbReference type="OrthoDB" id="408973at2759"/>
<evidence type="ECO:0000313" key="2">
    <source>
        <dbReference type="EMBL" id="CZR52071.1"/>
    </source>
</evidence>